<sequence>MDDTLGFSEQEKKPSEEWHLGEGEESMSSVASRFGPQNQDLQVIQKKEIPMDRPVIAATKWERLAYYRSFATSQTKTQFLCMQQEDFRTYLLNYLINVFMKSFPTTYVYTFFSAYSPDSHFFISKILPIAYGSTIAFIVSAFIELVMVTLNTANYLHYFIVGLVYHSPWNRYCDNFFSRCNNVFCFYFIVLWIGAAASYTLFFKKFLWKILNLTQMFLNIILFVTFIHLTTVYFEKGFRKFGTYETKILEVMQNSDIDLLSESMTAPPIIHILSSRSSEENRPTQDSAIIVTSNAIYYTFRGFVAYLLKLYCDNVMNTSLQDSYFSSQSLFYLWPIYFSQFYLGDLFGIMFFLLNFINEYLVIVITLQCLIEAILSEWRWLRPWMVIITLSVLGVTSFYFTSSVFFETMYVFCTSVVTLFEIIIIFYIYPLSRLVDDMTFFNGIRPTKLRLLTFWAAPCFYMLKFYMMITGFLTIVKFTNLAQEYPNYDKFIYSLAIPLVTGAIFAIYKYVFIMKMGWMQLFKPLPNWGLKYFATRQLRKRYDSRFYVKSQVPRELSRYLIQKSELNEYKLDVRYDIISQRPSQAIAQLDVEDEKKGL</sequence>
<evidence type="ECO:0000256" key="2">
    <source>
        <dbReference type="ARBA" id="ARBA00006459"/>
    </source>
</evidence>
<reference evidence="10 11" key="1">
    <citation type="submission" date="2023-11" db="EMBL/GenBank/DDBJ databases">
        <authorList>
            <person name="Okamura Y."/>
        </authorList>
    </citation>
    <scope>NUCLEOTIDE SEQUENCE [LARGE SCALE GENOMIC DNA]</scope>
</reference>
<dbReference type="AlphaFoldDB" id="A0AAV1IYZ8"/>
<feature type="transmembrane region" description="Helical" evidence="9">
    <location>
        <begin position="184"/>
        <end position="203"/>
    </location>
</feature>
<feature type="transmembrane region" description="Helical" evidence="9">
    <location>
        <begin position="360"/>
        <end position="376"/>
    </location>
</feature>
<evidence type="ECO:0000256" key="8">
    <source>
        <dbReference type="SAM" id="MobiDB-lite"/>
    </source>
</evidence>
<keyword evidence="5" id="KW-0769">Symport</keyword>
<organism evidence="10 11">
    <name type="scientific">Leptosia nina</name>
    <dbReference type="NCBI Taxonomy" id="320188"/>
    <lineage>
        <taxon>Eukaryota</taxon>
        <taxon>Metazoa</taxon>
        <taxon>Ecdysozoa</taxon>
        <taxon>Arthropoda</taxon>
        <taxon>Hexapoda</taxon>
        <taxon>Insecta</taxon>
        <taxon>Pterygota</taxon>
        <taxon>Neoptera</taxon>
        <taxon>Endopterygota</taxon>
        <taxon>Lepidoptera</taxon>
        <taxon>Glossata</taxon>
        <taxon>Ditrysia</taxon>
        <taxon>Papilionoidea</taxon>
        <taxon>Pieridae</taxon>
        <taxon>Pierinae</taxon>
        <taxon>Leptosia</taxon>
    </lineage>
</organism>
<feature type="transmembrane region" description="Helical" evidence="9">
    <location>
        <begin position="491"/>
        <end position="513"/>
    </location>
</feature>
<accession>A0AAV1IYZ8</accession>
<feature type="transmembrane region" description="Helical" evidence="9">
    <location>
        <begin position="408"/>
        <end position="430"/>
    </location>
</feature>
<feature type="transmembrane region" description="Helical" evidence="9">
    <location>
        <begin position="155"/>
        <end position="172"/>
    </location>
</feature>
<keyword evidence="6 9" id="KW-1133">Transmembrane helix</keyword>
<feature type="transmembrane region" description="Helical" evidence="9">
    <location>
        <begin position="129"/>
        <end position="149"/>
    </location>
</feature>
<dbReference type="InterPro" id="IPR000175">
    <property type="entry name" value="Na/ntran_symport"/>
</dbReference>
<evidence type="ECO:0000256" key="5">
    <source>
        <dbReference type="ARBA" id="ARBA00022847"/>
    </source>
</evidence>
<keyword evidence="4 9" id="KW-0812">Transmembrane</keyword>
<dbReference type="GO" id="GO:0015293">
    <property type="term" value="F:symporter activity"/>
    <property type="evidence" value="ECO:0007669"/>
    <property type="project" value="UniProtKB-KW"/>
</dbReference>
<protein>
    <submittedName>
        <fullName evidence="10">Uncharacterized protein</fullName>
    </submittedName>
</protein>
<dbReference type="InterPro" id="IPR037272">
    <property type="entry name" value="SNS_sf"/>
</dbReference>
<keyword evidence="3" id="KW-0813">Transport</keyword>
<evidence type="ECO:0000256" key="9">
    <source>
        <dbReference type="SAM" id="Phobius"/>
    </source>
</evidence>
<evidence type="ECO:0000256" key="4">
    <source>
        <dbReference type="ARBA" id="ARBA00022692"/>
    </source>
</evidence>
<evidence type="ECO:0000256" key="3">
    <source>
        <dbReference type="ARBA" id="ARBA00022448"/>
    </source>
</evidence>
<keyword evidence="7 9" id="KW-0472">Membrane</keyword>
<feature type="transmembrane region" description="Helical" evidence="9">
    <location>
        <begin position="215"/>
        <end position="234"/>
    </location>
</feature>
<evidence type="ECO:0000256" key="1">
    <source>
        <dbReference type="ARBA" id="ARBA00004141"/>
    </source>
</evidence>
<dbReference type="EMBL" id="CAVLEF010000002">
    <property type="protein sequence ID" value="CAK1541352.1"/>
    <property type="molecule type" value="Genomic_DNA"/>
</dbReference>
<evidence type="ECO:0000313" key="10">
    <source>
        <dbReference type="EMBL" id="CAK1541352.1"/>
    </source>
</evidence>
<feature type="transmembrane region" description="Helical" evidence="9">
    <location>
        <begin position="451"/>
        <end position="476"/>
    </location>
</feature>
<comment type="subcellular location">
    <subcellularLocation>
        <location evidence="1">Membrane</location>
        <topology evidence="1">Multi-pass membrane protein</topology>
    </subcellularLocation>
</comment>
<feature type="region of interest" description="Disordered" evidence="8">
    <location>
        <begin position="1"/>
        <end position="33"/>
    </location>
</feature>
<comment type="similarity">
    <text evidence="2">Belongs to the sodium:neurotransmitter symporter (SNF) (TC 2.A.22) family.</text>
</comment>
<evidence type="ECO:0000256" key="7">
    <source>
        <dbReference type="ARBA" id="ARBA00023136"/>
    </source>
</evidence>
<evidence type="ECO:0000313" key="11">
    <source>
        <dbReference type="Proteomes" id="UP001497472"/>
    </source>
</evidence>
<comment type="caution">
    <text evidence="10">The sequence shown here is derived from an EMBL/GenBank/DDBJ whole genome shotgun (WGS) entry which is preliminary data.</text>
</comment>
<gene>
    <name evidence="10" type="ORF">LNINA_LOCUS1343</name>
</gene>
<dbReference type="Proteomes" id="UP001497472">
    <property type="component" value="Unassembled WGS sequence"/>
</dbReference>
<feature type="compositionally biased region" description="Basic and acidic residues" evidence="8">
    <location>
        <begin position="9"/>
        <end position="22"/>
    </location>
</feature>
<proteinExistence type="inferred from homology"/>
<dbReference type="SUPFAM" id="SSF161070">
    <property type="entry name" value="SNF-like"/>
    <property type="match status" value="1"/>
</dbReference>
<dbReference type="GO" id="GO:0016020">
    <property type="term" value="C:membrane"/>
    <property type="evidence" value="ECO:0007669"/>
    <property type="project" value="UniProtKB-SubCell"/>
</dbReference>
<evidence type="ECO:0000256" key="6">
    <source>
        <dbReference type="ARBA" id="ARBA00022989"/>
    </source>
</evidence>
<feature type="transmembrane region" description="Helical" evidence="9">
    <location>
        <begin position="383"/>
        <end position="402"/>
    </location>
</feature>
<name>A0AAV1IYZ8_9NEOP</name>
<feature type="transmembrane region" description="Helical" evidence="9">
    <location>
        <begin position="330"/>
        <end position="354"/>
    </location>
</feature>
<dbReference type="PROSITE" id="PS50267">
    <property type="entry name" value="NA_NEUROTRAN_SYMP_3"/>
    <property type="match status" value="1"/>
</dbReference>
<keyword evidence="11" id="KW-1185">Reference proteome</keyword>